<evidence type="ECO:0000313" key="4">
    <source>
        <dbReference type="Proteomes" id="UP000236729"/>
    </source>
</evidence>
<dbReference type="InterPro" id="IPR010430">
    <property type="entry name" value="DUF1028"/>
</dbReference>
<reference evidence="3 4" key="1">
    <citation type="submission" date="2016-10" db="EMBL/GenBank/DDBJ databases">
        <authorList>
            <person name="Varghese N."/>
            <person name="Submissions S."/>
        </authorList>
    </citation>
    <scope>NUCLEOTIDE SEQUENCE [LARGE SCALE GENOMIC DNA]</scope>
    <source>
        <strain evidence="4">ATCC 20501</strain>
        <strain evidence="2 3">CGMCC 4.3529</strain>
    </source>
</reference>
<dbReference type="EMBL" id="FOME01000013">
    <property type="protein sequence ID" value="SFE65167.1"/>
    <property type="molecule type" value="Genomic_DNA"/>
</dbReference>
<dbReference type="RefSeq" id="WP_218161705.1">
    <property type="nucleotide sequence ID" value="NZ_FNVB01000013.1"/>
</dbReference>
<keyword evidence="3" id="KW-1185">Reference proteome</keyword>
<dbReference type="GO" id="GO:0016787">
    <property type="term" value="F:hydrolase activity"/>
    <property type="evidence" value="ECO:0007669"/>
    <property type="project" value="UniProtKB-KW"/>
</dbReference>
<dbReference type="Gene3D" id="3.60.20.10">
    <property type="entry name" value="Glutamine Phosphoribosylpyrophosphate, subunit 1, domain 1"/>
    <property type="match status" value="1"/>
</dbReference>
<dbReference type="Pfam" id="PF06267">
    <property type="entry name" value="DUF1028"/>
    <property type="match status" value="1"/>
</dbReference>
<dbReference type="Proteomes" id="UP000236729">
    <property type="component" value="Unassembled WGS sequence"/>
</dbReference>
<organism evidence="1 4">
    <name type="scientific">Saccharopolyspora kobensis</name>
    <dbReference type="NCBI Taxonomy" id="146035"/>
    <lineage>
        <taxon>Bacteria</taxon>
        <taxon>Bacillati</taxon>
        <taxon>Actinomycetota</taxon>
        <taxon>Actinomycetes</taxon>
        <taxon>Pseudonocardiales</taxon>
        <taxon>Pseudonocardiaceae</taxon>
        <taxon>Saccharopolyspora</taxon>
    </lineage>
</organism>
<proteinExistence type="predicted"/>
<dbReference type="AlphaFoldDB" id="A0A1H6EGK5"/>
<name>A0A1H6EGK5_9PSEU</name>
<keyword evidence="1" id="KW-0378">Hydrolase</keyword>
<dbReference type="EMBL" id="FNVB01000013">
    <property type="protein sequence ID" value="SEG96970.1"/>
    <property type="molecule type" value="Genomic_DNA"/>
</dbReference>
<evidence type="ECO:0000313" key="3">
    <source>
        <dbReference type="Proteomes" id="UP000199690"/>
    </source>
</evidence>
<dbReference type="PANTHER" id="PTHR39328">
    <property type="entry name" value="BLL2871 PROTEIN"/>
    <property type="match status" value="1"/>
</dbReference>
<gene>
    <name evidence="1" type="ORF">SAMN02982929_06598</name>
    <name evidence="2" type="ORF">SAMN05216506_11354</name>
</gene>
<accession>A0A1H6EGK5</accession>
<accession>A0A1I2CA08</accession>
<sequence length="229" mass="24004">MKGLYAGTFSIAAYDVAAGCAGIAISTRMPAIGSLAVHVHADSGAVATQALINPLLGADGLELLRTHSAEATLHELIASDPGADARQVAVVDRHGRAAAHTGSETHPWRGHRVGPGYAVAGNMLVDARTVDAMAERFEATAGEPLHERLLAALEAGQRAGGDRRGKQSAALHVNTGAPHPHLDLRVDDHPEPVAELRRIHEVAKRELLPFVAALPTRENPLGGFEELLG</sequence>
<evidence type="ECO:0000313" key="2">
    <source>
        <dbReference type="EMBL" id="SFE65167.1"/>
    </source>
</evidence>
<dbReference type="InterPro" id="IPR029055">
    <property type="entry name" value="Ntn_hydrolases_N"/>
</dbReference>
<dbReference type="SUPFAM" id="SSF56235">
    <property type="entry name" value="N-terminal nucleophile aminohydrolases (Ntn hydrolases)"/>
    <property type="match status" value="1"/>
</dbReference>
<protein>
    <submittedName>
        <fullName evidence="1">Uncharacterized conserved protein, Ntn-hydrolase superfamily</fullName>
    </submittedName>
</protein>
<dbReference type="SMR" id="A0A1H6EGK5"/>
<evidence type="ECO:0000313" key="1">
    <source>
        <dbReference type="EMBL" id="SEG96970.1"/>
    </source>
</evidence>
<dbReference type="Proteomes" id="UP000199690">
    <property type="component" value="Unassembled WGS sequence"/>
</dbReference>
<dbReference type="PANTHER" id="PTHR39328:SF1">
    <property type="entry name" value="BLL2871 PROTEIN"/>
    <property type="match status" value="1"/>
</dbReference>
<reference evidence="1" key="2">
    <citation type="submission" date="2016-10" db="EMBL/GenBank/DDBJ databases">
        <authorList>
            <person name="de Groot N.N."/>
        </authorList>
    </citation>
    <scope>NUCLEOTIDE SEQUENCE [LARGE SCALE GENOMIC DNA]</scope>
    <source>
        <strain evidence="1">ATCC 20501</strain>
    </source>
</reference>